<reference evidence="3" key="2">
    <citation type="submission" date="2023-01" db="EMBL/GenBank/DDBJ databases">
        <authorList>
            <person name="Sun Q."/>
            <person name="Evtushenko L."/>
        </authorList>
    </citation>
    <scope>NUCLEOTIDE SEQUENCE</scope>
    <source>
        <strain evidence="3">VKM Ac-1447</strain>
    </source>
</reference>
<protein>
    <recommendedName>
        <fullName evidence="5">PKD domain-containing protein</fullName>
    </recommendedName>
</protein>
<evidence type="ECO:0000313" key="3">
    <source>
        <dbReference type="EMBL" id="GLJ78796.1"/>
    </source>
</evidence>
<comment type="caution">
    <text evidence="3">The sequence shown here is derived from an EMBL/GenBank/DDBJ whole genome shotgun (WGS) entry which is preliminary data.</text>
</comment>
<feature type="region of interest" description="Disordered" evidence="1">
    <location>
        <begin position="54"/>
        <end position="80"/>
    </location>
</feature>
<proteinExistence type="predicted"/>
<evidence type="ECO:0008006" key="5">
    <source>
        <dbReference type="Google" id="ProtNLM"/>
    </source>
</evidence>
<feature type="compositionally biased region" description="Polar residues" evidence="1">
    <location>
        <begin position="54"/>
        <end position="65"/>
    </location>
</feature>
<evidence type="ECO:0000256" key="2">
    <source>
        <dbReference type="SAM" id="SignalP"/>
    </source>
</evidence>
<sequence>MLILARLITAFLVLAVASVVSNPDDRPRGTLGSWTSTVDEGAVNVAAEMHLGAQQSRQQSFASPSDRTDPIKRTPAPRDCGPLNRCDDFTVSLLPQATIADVASFAPAPAELVSEPAGLGVVGLPTNFIVTATEHTATGTLFDLPVTVRFSSEGVTIAPGDGSRISSGGGGRSWGELGASQFAPTDTSHTYTERGTYSASAVVHYRAEVDFGRGWRPVPGTLDVATGPHMVRVLEARGTLVERTCDEAPRGPGC</sequence>
<accession>A0A9W6M2C3</accession>
<evidence type="ECO:0000313" key="4">
    <source>
        <dbReference type="Proteomes" id="UP001142317"/>
    </source>
</evidence>
<feature type="signal peptide" evidence="2">
    <location>
        <begin position="1"/>
        <end position="22"/>
    </location>
</feature>
<organism evidence="3 4">
    <name type="scientific">Microbacterium imperiale</name>
    <dbReference type="NCBI Taxonomy" id="33884"/>
    <lineage>
        <taxon>Bacteria</taxon>
        <taxon>Bacillati</taxon>
        <taxon>Actinomycetota</taxon>
        <taxon>Actinomycetes</taxon>
        <taxon>Micrococcales</taxon>
        <taxon>Microbacteriaceae</taxon>
        <taxon>Microbacterium</taxon>
    </lineage>
</organism>
<name>A0A9W6M2C3_9MICO</name>
<gene>
    <name evidence="3" type="ORF">GCM10017586_04780</name>
</gene>
<keyword evidence="2" id="KW-0732">Signal</keyword>
<reference evidence="3" key="1">
    <citation type="journal article" date="2014" name="Int. J. Syst. Evol. Microbiol.">
        <title>Complete genome sequence of Corynebacterium casei LMG S-19264T (=DSM 44701T), isolated from a smear-ripened cheese.</title>
        <authorList>
            <consortium name="US DOE Joint Genome Institute (JGI-PGF)"/>
            <person name="Walter F."/>
            <person name="Albersmeier A."/>
            <person name="Kalinowski J."/>
            <person name="Ruckert C."/>
        </authorList>
    </citation>
    <scope>NUCLEOTIDE SEQUENCE</scope>
    <source>
        <strain evidence="3">VKM Ac-1447</strain>
    </source>
</reference>
<keyword evidence="4" id="KW-1185">Reference proteome</keyword>
<dbReference type="AlphaFoldDB" id="A0A9W6M2C3"/>
<dbReference type="EMBL" id="BSEO01000001">
    <property type="protein sequence ID" value="GLJ78796.1"/>
    <property type="molecule type" value="Genomic_DNA"/>
</dbReference>
<dbReference type="Proteomes" id="UP001142317">
    <property type="component" value="Unassembled WGS sequence"/>
</dbReference>
<feature type="chain" id="PRO_5040801520" description="PKD domain-containing protein" evidence="2">
    <location>
        <begin position="23"/>
        <end position="254"/>
    </location>
</feature>
<evidence type="ECO:0000256" key="1">
    <source>
        <dbReference type="SAM" id="MobiDB-lite"/>
    </source>
</evidence>